<evidence type="ECO:0000256" key="14">
    <source>
        <dbReference type="HAMAP-Rule" id="MF_00180"/>
    </source>
</evidence>
<proteinExistence type="inferred from homology"/>
<dbReference type="NCBIfam" id="TIGR00506">
    <property type="entry name" value="ribB"/>
    <property type="match status" value="1"/>
</dbReference>
<keyword evidence="18" id="KW-1185">Reference proteome</keyword>
<keyword evidence="11 14" id="KW-0460">Magnesium</keyword>
<dbReference type="EMBL" id="RZNJ01000002">
    <property type="protein sequence ID" value="RUT33108.1"/>
    <property type="molecule type" value="Genomic_DNA"/>
</dbReference>
<comment type="cofactor">
    <cofactor evidence="14">
        <name>Mg(2+)</name>
        <dbReference type="ChEBI" id="CHEBI:18420"/>
    </cofactor>
    <cofactor evidence="14">
        <name>Mn(2+)</name>
        <dbReference type="ChEBI" id="CHEBI:29035"/>
    </cofactor>
    <text evidence="14">Binds 2 divalent metal cations per subunit. Magnesium or manganese.</text>
</comment>
<dbReference type="RefSeq" id="WP_127188063.1">
    <property type="nucleotide sequence ID" value="NZ_RZNJ01000002.1"/>
</dbReference>
<comment type="caution">
    <text evidence="17">The sequence shown here is derived from an EMBL/GenBank/DDBJ whole genome shotgun (WGS) entry which is preliminary data.</text>
</comment>
<dbReference type="EC" id="4.1.99.12" evidence="7 14"/>
<feature type="binding site" evidence="14">
    <location>
        <position position="143"/>
    </location>
    <ligand>
        <name>Mg(2+)</name>
        <dbReference type="ChEBI" id="CHEBI:18420"/>
        <label>2</label>
    </ligand>
</feature>
<comment type="cofactor">
    <cofactor evidence="2">
        <name>Mn(2+)</name>
        <dbReference type="ChEBI" id="CHEBI:29035"/>
    </cofactor>
</comment>
<dbReference type="SUPFAM" id="SSF55821">
    <property type="entry name" value="YrdC/RibB"/>
    <property type="match status" value="1"/>
</dbReference>
<comment type="similarity">
    <text evidence="5">In the N-terminal section; belongs to the DHBP synthase family.</text>
</comment>
<keyword evidence="12 14" id="KW-0464">Manganese</keyword>
<evidence type="ECO:0000256" key="1">
    <source>
        <dbReference type="ARBA" id="ARBA00000141"/>
    </source>
</evidence>
<sequence>MELDSIQDAIAAIAAGELVVVVDDTDRENEGDLIMAASKATPEKLAFMIRHTSGIICVPMPAARAAALNLDPMVANNIDPFRTAFTVSVDYKVGMTTGIAATERAATIRALAGGNSHSSDFIRPGHIFPLVAREGGVLARSGHTEAGVDLAVLAGLEPAGVLAEIVNDDGTVKRLPELVAFAREHGLRIISIEDLIAYRLEHEAFLRRIAVVPTIVAGLNAEAYVYETPFDPLQPVALVVGDVHGKENVPVRIHREQPLREMLARANGEAGAIQRAAAEIKARGGCGVIILLRSAVAMDDPTDAKQVPQRIDGDTGGAERHGSALERMQRWRKVGIGAQILRDLGVRSIAVLTTTERQYVGLGGFGIEIVETVKLS</sequence>
<feature type="binding site" evidence="14">
    <location>
        <position position="32"/>
    </location>
    <ligand>
        <name>D-ribulose 5-phosphate</name>
        <dbReference type="ChEBI" id="CHEBI:58121"/>
    </ligand>
</feature>
<comment type="similarity">
    <text evidence="14">Belongs to the DHBP synthase family.</text>
</comment>
<dbReference type="FunFam" id="3.90.870.10:FF:000001">
    <property type="entry name" value="Riboflavin biosynthesis protein RibBA"/>
    <property type="match status" value="1"/>
</dbReference>
<dbReference type="GO" id="GO:0005829">
    <property type="term" value="C:cytosol"/>
    <property type="evidence" value="ECO:0007669"/>
    <property type="project" value="TreeGrafter"/>
</dbReference>
<dbReference type="Pfam" id="PF00925">
    <property type="entry name" value="GTP_cyclohydro2"/>
    <property type="match status" value="1"/>
</dbReference>
<dbReference type="InterPro" id="IPR036144">
    <property type="entry name" value="RibA-like_sf"/>
</dbReference>
<dbReference type="HAMAP" id="MF_00180">
    <property type="entry name" value="RibB"/>
    <property type="match status" value="1"/>
</dbReference>
<dbReference type="InterPro" id="IPR017945">
    <property type="entry name" value="DHBP_synth_RibB-like_a/b_dom"/>
</dbReference>
<dbReference type="Pfam" id="PF00926">
    <property type="entry name" value="DHBP_synthase"/>
    <property type="match status" value="1"/>
</dbReference>
<keyword evidence="10 14" id="KW-0479">Metal-binding</keyword>
<accession>A0A433XGQ0</accession>
<dbReference type="InterPro" id="IPR032677">
    <property type="entry name" value="GTP_cyclohydro_II"/>
</dbReference>
<evidence type="ECO:0000256" key="9">
    <source>
        <dbReference type="ARBA" id="ARBA00022619"/>
    </source>
</evidence>
<feature type="binding site" evidence="14">
    <location>
        <position position="28"/>
    </location>
    <ligand>
        <name>Mg(2+)</name>
        <dbReference type="ChEBI" id="CHEBI:18420"/>
        <label>2</label>
    </ligand>
</feature>
<feature type="binding site" evidence="14">
    <location>
        <position position="28"/>
    </location>
    <ligand>
        <name>Mg(2+)</name>
        <dbReference type="ChEBI" id="CHEBI:18420"/>
        <label>1</label>
    </ligand>
</feature>
<feature type="binding site" evidence="14">
    <location>
        <begin position="140"/>
        <end position="144"/>
    </location>
    <ligand>
        <name>D-ribulose 5-phosphate</name>
        <dbReference type="ChEBI" id="CHEBI:58121"/>
    </ligand>
</feature>
<dbReference type="Gene3D" id="3.90.870.10">
    <property type="entry name" value="DHBP synthase"/>
    <property type="match status" value="1"/>
</dbReference>
<dbReference type="PANTHER" id="PTHR21327">
    <property type="entry name" value="GTP CYCLOHYDROLASE II-RELATED"/>
    <property type="match status" value="1"/>
</dbReference>
<feature type="binding site" evidence="14">
    <location>
        <begin position="27"/>
        <end position="28"/>
    </location>
    <ligand>
        <name>D-ribulose 5-phosphate</name>
        <dbReference type="ChEBI" id="CHEBI:58121"/>
    </ligand>
</feature>
<dbReference type="OrthoDB" id="9793111at2"/>
<evidence type="ECO:0000256" key="7">
    <source>
        <dbReference type="ARBA" id="ARBA00012153"/>
    </source>
</evidence>
<evidence type="ECO:0000259" key="16">
    <source>
        <dbReference type="Pfam" id="PF00925"/>
    </source>
</evidence>
<feature type="compositionally biased region" description="Basic and acidic residues" evidence="15">
    <location>
        <begin position="311"/>
        <end position="323"/>
    </location>
</feature>
<evidence type="ECO:0000256" key="4">
    <source>
        <dbReference type="ARBA" id="ARBA00004904"/>
    </source>
</evidence>
<evidence type="ECO:0000256" key="10">
    <source>
        <dbReference type="ARBA" id="ARBA00022723"/>
    </source>
</evidence>
<evidence type="ECO:0000256" key="6">
    <source>
        <dbReference type="ARBA" id="ARBA00008976"/>
    </source>
</evidence>
<dbReference type="GO" id="GO:0003935">
    <property type="term" value="F:GTP cyclohydrolase II activity"/>
    <property type="evidence" value="ECO:0007669"/>
    <property type="project" value="TreeGrafter"/>
</dbReference>
<gene>
    <name evidence="14 17" type="primary">ribB</name>
    <name evidence="17" type="ORF">EMQ25_08270</name>
</gene>
<dbReference type="UniPathway" id="UPA00275">
    <property type="reaction ID" value="UER00399"/>
</dbReference>
<dbReference type="Gene3D" id="3.40.50.10990">
    <property type="entry name" value="GTP cyclohydrolase II"/>
    <property type="match status" value="1"/>
</dbReference>
<dbReference type="Proteomes" id="UP000281547">
    <property type="component" value="Unassembled WGS sequence"/>
</dbReference>
<keyword evidence="13 14" id="KW-0456">Lyase</keyword>
<evidence type="ECO:0000313" key="17">
    <source>
        <dbReference type="EMBL" id="RUT33108.1"/>
    </source>
</evidence>
<evidence type="ECO:0000256" key="2">
    <source>
        <dbReference type="ARBA" id="ARBA00001936"/>
    </source>
</evidence>
<organism evidence="17 18">
    <name type="scientific">Arsenicitalea aurantiaca</name>
    <dbReference type="NCBI Taxonomy" id="1783274"/>
    <lineage>
        <taxon>Bacteria</taxon>
        <taxon>Pseudomonadati</taxon>
        <taxon>Pseudomonadota</taxon>
        <taxon>Alphaproteobacteria</taxon>
        <taxon>Hyphomicrobiales</taxon>
        <taxon>Devosiaceae</taxon>
        <taxon>Arsenicitalea</taxon>
    </lineage>
</organism>
<protein>
    <recommendedName>
        <fullName evidence="8 14">3,4-dihydroxy-2-butanone 4-phosphate synthase</fullName>
        <shortName evidence="14">DHBP synthase</shortName>
        <ecNumber evidence="7 14">4.1.99.12</ecNumber>
    </recommendedName>
</protein>
<evidence type="ECO:0000256" key="8">
    <source>
        <dbReference type="ARBA" id="ARBA00018836"/>
    </source>
</evidence>
<comment type="subunit">
    <text evidence="14">Homodimer.</text>
</comment>
<dbReference type="GO" id="GO:0009231">
    <property type="term" value="P:riboflavin biosynthetic process"/>
    <property type="evidence" value="ECO:0007669"/>
    <property type="project" value="UniProtKB-UniRule"/>
</dbReference>
<dbReference type="AlphaFoldDB" id="A0A433XGQ0"/>
<feature type="site" description="Essential for catalytic activity" evidence="14">
    <location>
        <position position="164"/>
    </location>
</feature>
<comment type="catalytic activity">
    <reaction evidence="1 14">
        <text>D-ribulose 5-phosphate = (2S)-2-hydroxy-3-oxobutyl phosphate + formate + H(+)</text>
        <dbReference type="Rhea" id="RHEA:18457"/>
        <dbReference type="ChEBI" id="CHEBI:15378"/>
        <dbReference type="ChEBI" id="CHEBI:15740"/>
        <dbReference type="ChEBI" id="CHEBI:58121"/>
        <dbReference type="ChEBI" id="CHEBI:58830"/>
        <dbReference type="EC" id="4.1.99.12"/>
    </reaction>
</comment>
<dbReference type="PANTHER" id="PTHR21327:SF18">
    <property type="entry name" value="3,4-DIHYDROXY-2-BUTANONE 4-PHOSPHATE SYNTHASE"/>
    <property type="match status" value="1"/>
</dbReference>
<comment type="pathway">
    <text evidence="4 14">Cofactor biosynthesis; riboflavin biosynthesis; 2-hydroxy-3-oxobutyl phosphate from D-ribulose 5-phosphate: step 1/1.</text>
</comment>
<dbReference type="InterPro" id="IPR000422">
    <property type="entry name" value="DHBP_synthase_RibB"/>
</dbReference>
<evidence type="ECO:0000256" key="12">
    <source>
        <dbReference type="ARBA" id="ARBA00023211"/>
    </source>
</evidence>
<evidence type="ECO:0000256" key="5">
    <source>
        <dbReference type="ARBA" id="ARBA00005520"/>
    </source>
</evidence>
<dbReference type="SUPFAM" id="SSF142695">
    <property type="entry name" value="RibA-like"/>
    <property type="match status" value="1"/>
</dbReference>
<feature type="domain" description="GTP cyclohydrolase II" evidence="16">
    <location>
        <begin position="220"/>
        <end position="373"/>
    </location>
</feature>
<dbReference type="GO" id="GO:0000287">
    <property type="term" value="F:magnesium ion binding"/>
    <property type="evidence" value="ECO:0007669"/>
    <property type="project" value="UniProtKB-UniRule"/>
</dbReference>
<comment type="function">
    <text evidence="3 14">Catalyzes the conversion of D-ribulose 5-phosphate to formate and 3,4-dihydroxy-2-butanone 4-phosphate.</text>
</comment>
<keyword evidence="9 14" id="KW-0686">Riboflavin biosynthesis</keyword>
<evidence type="ECO:0000256" key="13">
    <source>
        <dbReference type="ARBA" id="ARBA00023239"/>
    </source>
</evidence>
<feature type="region of interest" description="Disordered" evidence="15">
    <location>
        <begin position="303"/>
        <end position="323"/>
    </location>
</feature>
<evidence type="ECO:0000313" key="18">
    <source>
        <dbReference type="Proteomes" id="UP000281547"/>
    </source>
</evidence>
<dbReference type="GO" id="GO:0030145">
    <property type="term" value="F:manganese ion binding"/>
    <property type="evidence" value="ECO:0007669"/>
    <property type="project" value="UniProtKB-UniRule"/>
</dbReference>
<evidence type="ECO:0000256" key="3">
    <source>
        <dbReference type="ARBA" id="ARBA00002284"/>
    </source>
</evidence>
<dbReference type="PIRSF" id="PIRSF001259">
    <property type="entry name" value="RibA"/>
    <property type="match status" value="1"/>
</dbReference>
<feature type="site" description="Essential for catalytic activity" evidence="14">
    <location>
        <position position="126"/>
    </location>
</feature>
<evidence type="ECO:0000256" key="11">
    <source>
        <dbReference type="ARBA" id="ARBA00022842"/>
    </source>
</evidence>
<comment type="similarity">
    <text evidence="6">In the C-terminal section; belongs to the GTP cyclohydrolase II family.</text>
</comment>
<dbReference type="GO" id="GO:0008686">
    <property type="term" value="F:3,4-dihydroxy-2-butanone-4-phosphate synthase activity"/>
    <property type="evidence" value="ECO:0007669"/>
    <property type="project" value="UniProtKB-UniRule"/>
</dbReference>
<reference evidence="17 18" key="1">
    <citation type="journal article" date="2016" name="Int. J. Syst. Evol. Microbiol.">
        <title>Arsenicitalea aurantiaca gen. nov., sp. nov., a new member of the family Hyphomicrobiaceae, isolated from high-arsenic sediment.</title>
        <authorList>
            <person name="Mu Y."/>
            <person name="Zhou L."/>
            <person name="Zeng X.C."/>
            <person name="Liu L."/>
            <person name="Pan Y."/>
            <person name="Chen X."/>
            <person name="Wang J."/>
            <person name="Li S."/>
            <person name="Li W.J."/>
            <person name="Wang Y."/>
        </authorList>
    </citation>
    <scope>NUCLEOTIDE SEQUENCE [LARGE SCALE GENOMIC DNA]</scope>
    <source>
        <strain evidence="17 18">42-50</strain>
    </source>
</reference>
<evidence type="ECO:0000256" key="15">
    <source>
        <dbReference type="SAM" id="MobiDB-lite"/>
    </source>
</evidence>
<name>A0A433XGQ0_9HYPH</name>